<dbReference type="InterPro" id="IPR034466">
    <property type="entry name" value="Methyltransferase_Class_B"/>
</dbReference>
<dbReference type="GO" id="GO:0003824">
    <property type="term" value="F:catalytic activity"/>
    <property type="evidence" value="ECO:0007669"/>
    <property type="project" value="InterPro"/>
</dbReference>
<dbReference type="SFLD" id="SFLDG01123">
    <property type="entry name" value="methyltransferase_(Class_B)"/>
    <property type="match status" value="1"/>
</dbReference>
<reference evidence="10" key="1">
    <citation type="journal article" date="2021" name="Microb. Physiol.">
        <title>Proteogenomic Insights into the Physiology of Marine, Sulfate-Reducing, Filamentous Desulfonema limicola and Desulfonema magnum.</title>
        <authorList>
            <person name="Schnaars V."/>
            <person name="Wohlbrand L."/>
            <person name="Scheve S."/>
            <person name="Hinrichs C."/>
            <person name="Reinhardt R."/>
            <person name="Rabus R."/>
        </authorList>
    </citation>
    <scope>NUCLEOTIDE SEQUENCE</scope>
    <source>
        <strain evidence="10">5ac10</strain>
    </source>
</reference>
<dbReference type="AlphaFoldDB" id="A0A975BBM5"/>
<evidence type="ECO:0000256" key="1">
    <source>
        <dbReference type="ARBA" id="ARBA00001966"/>
    </source>
</evidence>
<protein>
    <submittedName>
        <fullName evidence="10">Radical SAM domain-containing protein</fullName>
    </submittedName>
</protein>
<keyword evidence="4" id="KW-0808">Transferase</keyword>
<evidence type="ECO:0000256" key="8">
    <source>
        <dbReference type="ARBA" id="ARBA00023014"/>
    </source>
</evidence>
<dbReference type="EMBL" id="CP061799">
    <property type="protein sequence ID" value="QTA82338.1"/>
    <property type="molecule type" value="Genomic_DNA"/>
</dbReference>
<keyword evidence="2" id="KW-0004">4Fe-4S</keyword>
<evidence type="ECO:0000313" key="11">
    <source>
        <dbReference type="Proteomes" id="UP000663720"/>
    </source>
</evidence>
<dbReference type="CDD" id="cd01335">
    <property type="entry name" value="Radical_SAM"/>
    <property type="match status" value="1"/>
</dbReference>
<dbReference type="InterPro" id="IPR023404">
    <property type="entry name" value="rSAM_horseshoe"/>
</dbReference>
<evidence type="ECO:0000256" key="3">
    <source>
        <dbReference type="ARBA" id="ARBA00022603"/>
    </source>
</evidence>
<dbReference type="InterPro" id="IPR006638">
    <property type="entry name" value="Elp3/MiaA/NifB-like_rSAM"/>
</dbReference>
<dbReference type="Proteomes" id="UP000663720">
    <property type="component" value="Chromosome"/>
</dbReference>
<dbReference type="PROSITE" id="PS01278">
    <property type="entry name" value="MTTASE_RADICAL"/>
    <property type="match status" value="1"/>
</dbReference>
<dbReference type="SMART" id="SM00729">
    <property type="entry name" value="Elp3"/>
    <property type="match status" value="1"/>
</dbReference>
<sequence>MKGVGGKVGFVATAFGCTHKCSFCSVPNLTGGKYLTHSIDSILRDMNLLSDIPLIRFVDANTFGNTETAVNLGKKIIESGINKQIVADVRSDTVVKNPDLFKLWKQAGLASAVIGFEEISDDRLDQYNKKNQVEINIKAMEILKKIGIRIIGDFIVSPDYTYEDFEQLNNFVNSHDIDLPLPSILTPLPGTPIYEQLKHKITIHDLDYYTFTNAVLPTKIEEKAFYQTYSDLLSTFIAHVKHD</sequence>
<dbReference type="SUPFAM" id="SSF102114">
    <property type="entry name" value="Radical SAM enzymes"/>
    <property type="match status" value="1"/>
</dbReference>
<dbReference type="SFLD" id="SFLDG01082">
    <property type="entry name" value="B12-binding_domain_containing"/>
    <property type="match status" value="1"/>
</dbReference>
<evidence type="ECO:0000256" key="6">
    <source>
        <dbReference type="ARBA" id="ARBA00022723"/>
    </source>
</evidence>
<keyword evidence="5" id="KW-0949">S-adenosyl-L-methionine</keyword>
<dbReference type="PROSITE" id="PS51918">
    <property type="entry name" value="RADICAL_SAM"/>
    <property type="match status" value="1"/>
</dbReference>
<dbReference type="InterPro" id="IPR007197">
    <property type="entry name" value="rSAM"/>
</dbReference>
<keyword evidence="8" id="KW-0411">Iron-sulfur</keyword>
<dbReference type="GO" id="GO:0051539">
    <property type="term" value="F:4 iron, 4 sulfur cluster binding"/>
    <property type="evidence" value="ECO:0007669"/>
    <property type="project" value="UniProtKB-KW"/>
</dbReference>
<evidence type="ECO:0000259" key="9">
    <source>
        <dbReference type="PROSITE" id="PS51918"/>
    </source>
</evidence>
<dbReference type="PANTHER" id="PTHR43409:SF7">
    <property type="entry name" value="BLL1977 PROTEIN"/>
    <property type="match status" value="1"/>
</dbReference>
<dbReference type="InterPro" id="IPR058240">
    <property type="entry name" value="rSAM_sf"/>
</dbReference>
<keyword evidence="7" id="KW-0408">Iron</keyword>
<evidence type="ECO:0000313" key="10">
    <source>
        <dbReference type="EMBL" id="QTA82338.1"/>
    </source>
</evidence>
<dbReference type="SFLD" id="SFLDS00029">
    <property type="entry name" value="Radical_SAM"/>
    <property type="match status" value="1"/>
</dbReference>
<keyword evidence="6" id="KW-0479">Metal-binding</keyword>
<name>A0A975BBM5_9BACT</name>
<dbReference type="InterPro" id="IPR020612">
    <property type="entry name" value="Methylthiotransferase_CS"/>
</dbReference>
<dbReference type="RefSeq" id="WP_246514761.1">
    <property type="nucleotide sequence ID" value="NZ_CP061799.1"/>
</dbReference>
<evidence type="ECO:0000256" key="5">
    <source>
        <dbReference type="ARBA" id="ARBA00022691"/>
    </source>
</evidence>
<keyword evidence="3" id="KW-0489">Methyltransferase</keyword>
<dbReference type="GO" id="GO:0005829">
    <property type="term" value="C:cytosol"/>
    <property type="evidence" value="ECO:0007669"/>
    <property type="project" value="TreeGrafter"/>
</dbReference>
<dbReference type="PANTHER" id="PTHR43409">
    <property type="entry name" value="ANAEROBIC MAGNESIUM-PROTOPORPHYRIN IX MONOMETHYL ESTER CYCLASE-RELATED"/>
    <property type="match status" value="1"/>
</dbReference>
<dbReference type="KEGG" id="dli:dnl_47120"/>
<gene>
    <name evidence="10" type="ORF">dnl_47120</name>
</gene>
<evidence type="ECO:0000256" key="7">
    <source>
        <dbReference type="ARBA" id="ARBA00023004"/>
    </source>
</evidence>
<dbReference type="GO" id="GO:0046872">
    <property type="term" value="F:metal ion binding"/>
    <property type="evidence" value="ECO:0007669"/>
    <property type="project" value="UniProtKB-KW"/>
</dbReference>
<keyword evidence="11" id="KW-1185">Reference proteome</keyword>
<comment type="cofactor">
    <cofactor evidence="1">
        <name>[4Fe-4S] cluster</name>
        <dbReference type="ChEBI" id="CHEBI:49883"/>
    </cofactor>
</comment>
<evidence type="ECO:0000256" key="2">
    <source>
        <dbReference type="ARBA" id="ARBA00022485"/>
    </source>
</evidence>
<organism evidence="10 11">
    <name type="scientific">Desulfonema limicola</name>
    <dbReference type="NCBI Taxonomy" id="45656"/>
    <lineage>
        <taxon>Bacteria</taxon>
        <taxon>Pseudomonadati</taxon>
        <taxon>Thermodesulfobacteriota</taxon>
        <taxon>Desulfobacteria</taxon>
        <taxon>Desulfobacterales</taxon>
        <taxon>Desulfococcaceae</taxon>
        <taxon>Desulfonema</taxon>
    </lineage>
</organism>
<dbReference type="Gene3D" id="3.80.30.20">
    <property type="entry name" value="tm_1862 like domain"/>
    <property type="match status" value="1"/>
</dbReference>
<feature type="domain" description="Radical SAM core" evidence="9">
    <location>
        <begin position="3"/>
        <end position="219"/>
    </location>
</feature>
<proteinExistence type="predicted"/>
<accession>A0A975BBM5</accession>
<evidence type="ECO:0000256" key="4">
    <source>
        <dbReference type="ARBA" id="ARBA00022679"/>
    </source>
</evidence>
<dbReference type="Pfam" id="PF04055">
    <property type="entry name" value="Radical_SAM"/>
    <property type="match status" value="1"/>
</dbReference>
<dbReference type="InterPro" id="IPR051198">
    <property type="entry name" value="BchE-like"/>
</dbReference>